<name>A0A6P1P1G4_9BACT</name>
<gene>
    <name evidence="2" type="ORF">GU926_09185</name>
</gene>
<protein>
    <submittedName>
        <fullName evidence="2">Uncharacterized protein</fullName>
    </submittedName>
</protein>
<organism evidence="2 3">
    <name type="scientific">Nibribacter ruber</name>
    <dbReference type="NCBI Taxonomy" id="2698458"/>
    <lineage>
        <taxon>Bacteria</taxon>
        <taxon>Pseudomonadati</taxon>
        <taxon>Bacteroidota</taxon>
        <taxon>Cytophagia</taxon>
        <taxon>Cytophagales</taxon>
        <taxon>Hymenobacteraceae</taxon>
        <taxon>Nibribacter</taxon>
    </lineage>
</organism>
<reference evidence="2 3" key="1">
    <citation type="submission" date="2020-01" db="EMBL/GenBank/DDBJ databases">
        <authorList>
            <person name="Kim M."/>
        </authorList>
    </citation>
    <scope>NUCLEOTIDE SEQUENCE [LARGE SCALE GENOMIC DNA]</scope>
    <source>
        <strain evidence="2 3">BT10</strain>
    </source>
</reference>
<dbReference type="KEGG" id="nib:GU926_09185"/>
<keyword evidence="1" id="KW-0732">Signal</keyword>
<accession>A0A6P1P1G4</accession>
<evidence type="ECO:0000313" key="3">
    <source>
        <dbReference type="Proteomes" id="UP000464214"/>
    </source>
</evidence>
<evidence type="ECO:0000256" key="1">
    <source>
        <dbReference type="SAM" id="SignalP"/>
    </source>
</evidence>
<dbReference type="EMBL" id="CP047897">
    <property type="protein sequence ID" value="QHL87603.1"/>
    <property type="molecule type" value="Genomic_DNA"/>
</dbReference>
<dbReference type="AlphaFoldDB" id="A0A6P1P1G4"/>
<sequence>MKLFLSIMAAVCICFWACSSQDPAPTDKATEDPITTFFPNEVRPAVSSPCFAGAYYRKVMSSKDVWLGITGKVVLPSITFDPERKNPAKPQQYLDNPSVYMGGNMGGQETDIGLTWEVIRDANGNVTQDRRAFRPFLRRTSHPSGQVALYENAPAEAGYYWYPGEEVTMSVQIIGAGKLKLTIEGAGKKYEKEFAAAGYNQGSLGDFKRVNAIDQVANEGKPAQATKTKVENAIWKSTSLYRLWESKIVEVPMHSKRFTDMRCPNVSYFKIIASEDERKVGGEAININGAGY</sequence>
<proteinExistence type="predicted"/>
<dbReference type="RefSeq" id="WP_160691158.1">
    <property type="nucleotide sequence ID" value="NZ_CP047897.1"/>
</dbReference>
<feature type="chain" id="PRO_5027030052" evidence="1">
    <location>
        <begin position="25"/>
        <end position="292"/>
    </location>
</feature>
<feature type="signal peptide" evidence="1">
    <location>
        <begin position="1"/>
        <end position="24"/>
    </location>
</feature>
<evidence type="ECO:0000313" key="2">
    <source>
        <dbReference type="EMBL" id="QHL87603.1"/>
    </source>
</evidence>
<dbReference type="Proteomes" id="UP000464214">
    <property type="component" value="Chromosome"/>
</dbReference>
<keyword evidence="3" id="KW-1185">Reference proteome</keyword>